<evidence type="ECO:0008006" key="3">
    <source>
        <dbReference type="Google" id="ProtNLM"/>
    </source>
</evidence>
<dbReference type="Proteomes" id="UP001464923">
    <property type="component" value="Unassembled WGS sequence"/>
</dbReference>
<comment type="caution">
    <text evidence="1">The sequence shown here is derived from an EMBL/GenBank/DDBJ whole genome shotgun (WGS) entry which is preliminary data.</text>
</comment>
<evidence type="ECO:0000313" key="2">
    <source>
        <dbReference type="Proteomes" id="UP001464923"/>
    </source>
</evidence>
<name>A0ABV1K131_9PSEU</name>
<proteinExistence type="predicted"/>
<accession>A0ABV1K131</accession>
<dbReference type="InterPro" id="IPR025630">
    <property type="entry name" value="DUF4288"/>
</dbReference>
<gene>
    <name evidence="1" type="ORF">WHI96_21000</name>
</gene>
<keyword evidence="2" id="KW-1185">Reference proteome</keyword>
<sequence length="102" mass="11023">MRHVAILLFAAHRPGASPLYEETVALLEVPPGAEPRTVALAHARAAGTSYRAIDGEQVTVRLLEVVDVAPALTDGDGDLYSRHFRDLGAYRAFEPMLDGEPL</sequence>
<dbReference type="Pfam" id="PF14119">
    <property type="entry name" value="DUF4288"/>
    <property type="match status" value="1"/>
</dbReference>
<reference evidence="1 2" key="1">
    <citation type="submission" date="2024-03" db="EMBL/GenBank/DDBJ databases">
        <title>Draft genome sequence of Pseudonocardia tropica JCM 19149.</title>
        <authorList>
            <person name="Butdee W."/>
            <person name="Duangmal K."/>
        </authorList>
    </citation>
    <scope>NUCLEOTIDE SEQUENCE [LARGE SCALE GENOMIC DNA]</scope>
    <source>
        <strain evidence="1 2">JCM 19149</strain>
    </source>
</reference>
<dbReference type="EMBL" id="JBEDNP010000013">
    <property type="protein sequence ID" value="MEQ3541298.1"/>
    <property type="molecule type" value="Genomic_DNA"/>
</dbReference>
<protein>
    <recommendedName>
        <fullName evidence="3">DUF1330 domain-containing protein</fullName>
    </recommendedName>
</protein>
<evidence type="ECO:0000313" key="1">
    <source>
        <dbReference type="EMBL" id="MEQ3541298.1"/>
    </source>
</evidence>
<organism evidence="1 2">
    <name type="scientific">Pseudonocardia tropica</name>
    <dbReference type="NCBI Taxonomy" id="681289"/>
    <lineage>
        <taxon>Bacteria</taxon>
        <taxon>Bacillati</taxon>
        <taxon>Actinomycetota</taxon>
        <taxon>Actinomycetes</taxon>
        <taxon>Pseudonocardiales</taxon>
        <taxon>Pseudonocardiaceae</taxon>
        <taxon>Pseudonocardia</taxon>
    </lineage>
</organism>
<dbReference type="RefSeq" id="WP_345641664.1">
    <property type="nucleotide sequence ID" value="NZ_BAABLY010000007.1"/>
</dbReference>